<comment type="caution">
    <text evidence="6">The sequence shown here is derived from an EMBL/GenBank/DDBJ whole genome shotgun (WGS) entry which is preliminary data.</text>
</comment>
<dbReference type="PANTHER" id="PTHR43646">
    <property type="entry name" value="GLYCOSYLTRANSFERASE"/>
    <property type="match status" value="1"/>
</dbReference>
<protein>
    <recommendedName>
        <fullName evidence="8">Glycosyltransferase</fullName>
    </recommendedName>
</protein>
<evidence type="ECO:0000256" key="5">
    <source>
        <dbReference type="ARBA" id="ARBA00023136"/>
    </source>
</evidence>
<dbReference type="PANTHER" id="PTHR43646:SF2">
    <property type="entry name" value="GLYCOSYLTRANSFERASE 2-LIKE DOMAIN-CONTAINING PROTEIN"/>
    <property type="match status" value="1"/>
</dbReference>
<keyword evidence="7" id="KW-1185">Reference proteome</keyword>
<evidence type="ECO:0000256" key="2">
    <source>
        <dbReference type="ARBA" id="ARBA00022475"/>
    </source>
</evidence>
<dbReference type="SUPFAM" id="SSF53448">
    <property type="entry name" value="Nucleotide-diphospho-sugar transferases"/>
    <property type="match status" value="1"/>
</dbReference>
<dbReference type="AlphaFoldDB" id="A0A7W5A0C3"/>
<evidence type="ECO:0000313" key="7">
    <source>
        <dbReference type="Proteomes" id="UP000577707"/>
    </source>
</evidence>
<keyword evidence="4" id="KW-0808">Transferase</keyword>
<dbReference type="RefSeq" id="WP_183541168.1">
    <property type="nucleotide sequence ID" value="NZ_BMQT01000001.1"/>
</dbReference>
<dbReference type="GO" id="GO:0005886">
    <property type="term" value="C:plasma membrane"/>
    <property type="evidence" value="ECO:0007669"/>
    <property type="project" value="UniProtKB-SubCell"/>
</dbReference>
<reference evidence="6 7" key="1">
    <citation type="submission" date="2020-08" db="EMBL/GenBank/DDBJ databases">
        <title>Genomic Encyclopedia of Type Strains, Phase III (KMG-III): the genomes of soil and plant-associated and newly described type strains.</title>
        <authorList>
            <person name="Whitman W."/>
        </authorList>
    </citation>
    <scope>NUCLEOTIDE SEQUENCE [LARGE SCALE GENOMIC DNA]</scope>
    <source>
        <strain evidence="6 7">CECT 3302</strain>
    </source>
</reference>
<dbReference type="EMBL" id="JACHXG010000001">
    <property type="protein sequence ID" value="MBB3087169.1"/>
    <property type="molecule type" value="Genomic_DNA"/>
</dbReference>
<keyword evidence="3" id="KW-0328">Glycosyltransferase</keyword>
<name>A0A7W5A0C3_9ACTN</name>
<keyword evidence="5" id="KW-0472">Membrane</keyword>
<proteinExistence type="predicted"/>
<accession>A0A7W5A0C3</accession>
<dbReference type="GO" id="GO:0016757">
    <property type="term" value="F:glycosyltransferase activity"/>
    <property type="evidence" value="ECO:0007669"/>
    <property type="project" value="UniProtKB-KW"/>
</dbReference>
<organism evidence="6 7">
    <name type="scientific">Nocardioides albus</name>
    <dbReference type="NCBI Taxonomy" id="1841"/>
    <lineage>
        <taxon>Bacteria</taxon>
        <taxon>Bacillati</taxon>
        <taxon>Actinomycetota</taxon>
        <taxon>Actinomycetes</taxon>
        <taxon>Propionibacteriales</taxon>
        <taxon>Nocardioidaceae</taxon>
        <taxon>Nocardioides</taxon>
    </lineage>
</organism>
<keyword evidence="2" id="KW-1003">Cell membrane</keyword>
<dbReference type="Pfam" id="PF13641">
    <property type="entry name" value="Glyco_tranf_2_3"/>
    <property type="match status" value="1"/>
</dbReference>
<evidence type="ECO:0000313" key="6">
    <source>
        <dbReference type="EMBL" id="MBB3087169.1"/>
    </source>
</evidence>
<gene>
    <name evidence="6" type="ORF">FHS12_000092</name>
</gene>
<evidence type="ECO:0008006" key="8">
    <source>
        <dbReference type="Google" id="ProtNLM"/>
    </source>
</evidence>
<evidence type="ECO:0000256" key="4">
    <source>
        <dbReference type="ARBA" id="ARBA00022679"/>
    </source>
</evidence>
<dbReference type="Proteomes" id="UP000577707">
    <property type="component" value="Unassembled WGS sequence"/>
</dbReference>
<comment type="subcellular location">
    <subcellularLocation>
        <location evidence="1">Cell membrane</location>
    </subcellularLocation>
</comment>
<evidence type="ECO:0000256" key="1">
    <source>
        <dbReference type="ARBA" id="ARBA00004236"/>
    </source>
</evidence>
<dbReference type="InterPro" id="IPR029044">
    <property type="entry name" value="Nucleotide-diphossugar_trans"/>
</dbReference>
<dbReference type="Gene3D" id="3.90.550.10">
    <property type="entry name" value="Spore Coat Polysaccharide Biosynthesis Protein SpsA, Chain A"/>
    <property type="match status" value="1"/>
</dbReference>
<sequence>MTNAWERRVPAAGVVIPAHDEAAVIERNLRLLLSGVEPGVLEVVVVANGCSDDTAEVARSVGGVRVVEIEEPSKARALMVGNAALNLFPRVQVDADCAIAGPDVLRIVESLARPGIQAAGPARRVELSRSSRLVRAYYRVWERLPHVRQGLFGRGVIALSEEGQARVDGLPPMMSDDLGVSEAFSPEERVVVDSAVVVVRAPRTFGDLIRRRIRVATGNTQADREGVRPPGAGTSIMMLVRLGLADPKLAPDLLVFLGTTVVARSMSRRRVRAGDYSTWLRDESSRTA</sequence>
<evidence type="ECO:0000256" key="3">
    <source>
        <dbReference type="ARBA" id="ARBA00022676"/>
    </source>
</evidence>